<evidence type="ECO:0000313" key="5">
    <source>
        <dbReference type="EMBL" id="CAB4191530.1"/>
    </source>
</evidence>
<evidence type="ECO:0000313" key="2">
    <source>
        <dbReference type="EMBL" id="CAB4169320.1"/>
    </source>
</evidence>
<proteinExistence type="predicted"/>
<organism evidence="8">
    <name type="scientific">uncultured Caudovirales phage</name>
    <dbReference type="NCBI Taxonomy" id="2100421"/>
    <lineage>
        <taxon>Viruses</taxon>
        <taxon>Duplodnaviria</taxon>
        <taxon>Heunggongvirae</taxon>
        <taxon>Uroviricota</taxon>
        <taxon>Caudoviricetes</taxon>
        <taxon>Peduoviridae</taxon>
        <taxon>Maltschvirus</taxon>
        <taxon>Maltschvirus maltsch</taxon>
    </lineage>
</organism>
<dbReference type="EMBL" id="LR797376">
    <property type="protein sequence ID" value="CAB4211794.1"/>
    <property type="molecule type" value="Genomic_DNA"/>
</dbReference>
<evidence type="ECO:0000313" key="7">
    <source>
        <dbReference type="EMBL" id="CAB4222209.1"/>
    </source>
</evidence>
<dbReference type="EMBL" id="LR798369">
    <property type="protein sequence ID" value="CAB5227245.1"/>
    <property type="molecule type" value="Genomic_DNA"/>
</dbReference>
<dbReference type="EMBL" id="LR796847">
    <property type="protein sequence ID" value="CAB4169320.1"/>
    <property type="molecule type" value="Genomic_DNA"/>
</dbReference>
<dbReference type="InterPro" id="IPR011681">
    <property type="entry name" value="GcrA"/>
</dbReference>
<dbReference type="EMBL" id="LR797018">
    <property type="protein sequence ID" value="CAB4181371.1"/>
    <property type="molecule type" value="Genomic_DNA"/>
</dbReference>
<protein>
    <submittedName>
        <fullName evidence="8">GcrA cell cycle regulator</fullName>
    </submittedName>
</protein>
<dbReference type="SUPFAM" id="SSF46785">
    <property type="entry name" value="Winged helix' DNA-binding domain"/>
    <property type="match status" value="1"/>
</dbReference>
<evidence type="ECO:0000313" key="1">
    <source>
        <dbReference type="EMBL" id="CAB4145804.1"/>
    </source>
</evidence>
<dbReference type="EMBL" id="LR797171">
    <property type="protein sequence ID" value="CAB4191530.1"/>
    <property type="molecule type" value="Genomic_DNA"/>
</dbReference>
<evidence type="ECO:0000313" key="3">
    <source>
        <dbReference type="EMBL" id="CAB4175846.1"/>
    </source>
</evidence>
<evidence type="ECO:0000313" key="6">
    <source>
        <dbReference type="EMBL" id="CAB4211794.1"/>
    </source>
</evidence>
<evidence type="ECO:0000313" key="4">
    <source>
        <dbReference type="EMBL" id="CAB4181371.1"/>
    </source>
</evidence>
<dbReference type="EMBL" id="LR796460">
    <property type="protein sequence ID" value="CAB4145804.1"/>
    <property type="molecule type" value="Genomic_DNA"/>
</dbReference>
<name>A0A6J7XBQ7_9CAUD</name>
<dbReference type="EMBL" id="LR797514">
    <property type="protein sequence ID" value="CAB4222209.1"/>
    <property type="molecule type" value="Genomic_DNA"/>
</dbReference>
<sequence>MTDDLMTTIVVMWQDGKSGSQIGEMVNMTRSAVIARVNRLRAKGVILRRANTTPRPPNVPRVQGRGRSKLNIPVKGRPNFRREITLPQLKTFKAPDPSQAPHPSLRISLLELHSNSCRYITESIKASALFCGNPKKSGSSYCDHHHAVCMIPIKAFKEKEQHKLSP</sequence>
<dbReference type="Pfam" id="PF07750">
    <property type="entry name" value="GcrA"/>
    <property type="match status" value="1"/>
</dbReference>
<dbReference type="InterPro" id="IPR036390">
    <property type="entry name" value="WH_DNA-bd_sf"/>
</dbReference>
<gene>
    <name evidence="4" type="ORF">UFOVP1072_30</name>
    <name evidence="5" type="ORF">UFOVP1211_42</name>
    <name evidence="6" type="ORF">UFOVP1420_31</name>
    <name evidence="8" type="ORF">UFOVP1518_30</name>
    <name evidence="7" type="ORF">UFOVP1657_24</name>
    <name evidence="1" type="ORF">UFOVP475_43</name>
    <name evidence="2" type="ORF">UFOVP897_5</name>
    <name evidence="3" type="ORF">UFOVP984_43</name>
</gene>
<dbReference type="EMBL" id="LR796926">
    <property type="protein sequence ID" value="CAB4175846.1"/>
    <property type="molecule type" value="Genomic_DNA"/>
</dbReference>
<accession>A0A6J7XBQ7</accession>
<evidence type="ECO:0000313" key="8">
    <source>
        <dbReference type="EMBL" id="CAB5227245.1"/>
    </source>
</evidence>
<reference evidence="8" key="1">
    <citation type="submission" date="2020-05" db="EMBL/GenBank/DDBJ databases">
        <authorList>
            <person name="Chiriac C."/>
            <person name="Salcher M."/>
            <person name="Ghai R."/>
            <person name="Kavagutti S V."/>
        </authorList>
    </citation>
    <scope>NUCLEOTIDE SEQUENCE</scope>
</reference>